<comment type="caution">
    <text evidence="8">The sequence shown here is derived from an EMBL/GenBank/DDBJ whole genome shotgun (WGS) entry which is preliminary data.</text>
</comment>
<evidence type="ECO:0008006" key="9">
    <source>
        <dbReference type="Google" id="ProtNLM"/>
    </source>
</evidence>
<dbReference type="Pfam" id="PF03916">
    <property type="entry name" value="NrfD"/>
    <property type="match status" value="1"/>
</dbReference>
<accession>E6QQ86</accession>
<keyword evidence="5 7" id="KW-1133">Transmembrane helix</keyword>
<evidence type="ECO:0000256" key="2">
    <source>
        <dbReference type="ARBA" id="ARBA00008929"/>
    </source>
</evidence>
<evidence type="ECO:0000313" key="8">
    <source>
        <dbReference type="EMBL" id="CBI09407.1"/>
    </source>
</evidence>
<evidence type="ECO:0000256" key="5">
    <source>
        <dbReference type="ARBA" id="ARBA00022989"/>
    </source>
</evidence>
<dbReference type="Gene3D" id="1.20.1630.10">
    <property type="entry name" value="Formate dehydrogenase/DMSO reductase domain"/>
    <property type="match status" value="1"/>
</dbReference>
<keyword evidence="4 7" id="KW-0812">Transmembrane</keyword>
<protein>
    <recommendedName>
        <fullName evidence="9">Polysulfide reductase NrfD</fullName>
    </recommendedName>
</protein>
<feature type="transmembrane region" description="Helical" evidence="7">
    <location>
        <begin position="52"/>
        <end position="72"/>
    </location>
</feature>
<proteinExistence type="inferred from homology"/>
<reference evidence="8" key="1">
    <citation type="submission" date="2009-10" db="EMBL/GenBank/DDBJ databases">
        <title>Diversity of trophic interactions inside an arsenic-rich microbial ecosystem.</title>
        <authorList>
            <person name="Bertin P.N."/>
            <person name="Heinrich-Salmeron A."/>
            <person name="Pelletier E."/>
            <person name="Goulhen-Chollet F."/>
            <person name="Arsene-Ploetze F."/>
            <person name="Gallien S."/>
            <person name="Calteau A."/>
            <person name="Vallenet D."/>
            <person name="Casiot C."/>
            <person name="Chane-Woon-Ming B."/>
            <person name="Giloteaux L."/>
            <person name="Barakat M."/>
            <person name="Bonnefoy V."/>
            <person name="Bruneel O."/>
            <person name="Chandler M."/>
            <person name="Cleiss J."/>
            <person name="Duran R."/>
            <person name="Elbaz-Poulichet F."/>
            <person name="Fonknechten N."/>
            <person name="Lauga B."/>
            <person name="Mornico D."/>
            <person name="Ortet P."/>
            <person name="Schaeffer C."/>
            <person name="Siguier P."/>
            <person name="Alexander Thil Smith A."/>
            <person name="Van Dorsselaer A."/>
            <person name="Weissenbach J."/>
            <person name="Medigue C."/>
            <person name="Le Paslier D."/>
        </authorList>
    </citation>
    <scope>NUCLEOTIDE SEQUENCE</scope>
</reference>
<dbReference type="PANTHER" id="PTHR34856">
    <property type="entry name" value="PROTEIN NRFD"/>
    <property type="match status" value="1"/>
</dbReference>
<name>E6QQ86_9ZZZZ</name>
<keyword evidence="6 7" id="KW-0472">Membrane</keyword>
<dbReference type="InterPro" id="IPR005614">
    <property type="entry name" value="NrfD-like"/>
</dbReference>
<evidence type="ECO:0000256" key="4">
    <source>
        <dbReference type="ARBA" id="ARBA00022692"/>
    </source>
</evidence>
<evidence type="ECO:0000256" key="1">
    <source>
        <dbReference type="ARBA" id="ARBA00004651"/>
    </source>
</evidence>
<dbReference type="AlphaFoldDB" id="E6QQ86"/>
<dbReference type="InterPro" id="IPR052049">
    <property type="entry name" value="Electron_transfer_protein"/>
</dbReference>
<keyword evidence="3" id="KW-1003">Cell membrane</keyword>
<sequence>MNFANSTQLFGLEHVYWQLPLVVYPYLSGLVAGSFIVGSLSKVFGLKKFEPLAKLSVIVTFAFLIGAALAPLAEAWQRERFWELIVRDHFPYSPLAMFIIIWSAYLILVLAEMYYIFRPDNIHLAQHAQGWRKSWHGWLTFGSRDLSEQALKKDHTILTILSGTGIGLAFAFHGYVGFLRGAQGPAPMGHSTDAGHVSHLRDRFRYRGHDSRLHLGARRLG</sequence>
<feature type="transmembrane region" description="Helical" evidence="7">
    <location>
        <begin position="15"/>
        <end position="40"/>
    </location>
</feature>
<evidence type="ECO:0000256" key="7">
    <source>
        <dbReference type="SAM" id="Phobius"/>
    </source>
</evidence>
<comment type="subcellular location">
    <subcellularLocation>
        <location evidence="1">Cell membrane</location>
        <topology evidence="1">Multi-pass membrane protein</topology>
    </subcellularLocation>
</comment>
<dbReference type="EMBL" id="CABR01000031">
    <property type="protein sequence ID" value="CBI09407.1"/>
    <property type="molecule type" value="Genomic_DNA"/>
</dbReference>
<evidence type="ECO:0000256" key="3">
    <source>
        <dbReference type="ARBA" id="ARBA00022475"/>
    </source>
</evidence>
<feature type="transmembrane region" description="Helical" evidence="7">
    <location>
        <begin position="92"/>
        <end position="117"/>
    </location>
</feature>
<dbReference type="PANTHER" id="PTHR34856:SF2">
    <property type="entry name" value="PROTEIN NRFD"/>
    <property type="match status" value="1"/>
</dbReference>
<comment type="similarity">
    <text evidence="2">Belongs to the NrfD family.</text>
</comment>
<evidence type="ECO:0000256" key="6">
    <source>
        <dbReference type="ARBA" id="ARBA00023136"/>
    </source>
</evidence>
<gene>
    <name evidence="8" type="ORF">CARN7_0135</name>
</gene>
<feature type="transmembrane region" description="Helical" evidence="7">
    <location>
        <begin position="157"/>
        <end position="178"/>
    </location>
</feature>
<organism evidence="8">
    <name type="scientific">mine drainage metagenome</name>
    <dbReference type="NCBI Taxonomy" id="410659"/>
    <lineage>
        <taxon>unclassified sequences</taxon>
        <taxon>metagenomes</taxon>
        <taxon>ecological metagenomes</taxon>
    </lineage>
</organism>
<dbReference type="GO" id="GO:0005886">
    <property type="term" value="C:plasma membrane"/>
    <property type="evidence" value="ECO:0007669"/>
    <property type="project" value="UniProtKB-SubCell"/>
</dbReference>